<dbReference type="AlphaFoldDB" id="A0AAV5S3Z0"/>
<dbReference type="GO" id="GO:0043484">
    <property type="term" value="P:regulation of RNA splicing"/>
    <property type="evidence" value="ECO:0007669"/>
    <property type="project" value="TreeGrafter"/>
</dbReference>
<feature type="compositionally biased region" description="Basic residues" evidence="7">
    <location>
        <begin position="186"/>
        <end position="204"/>
    </location>
</feature>
<feature type="domain" description="Protein kinase" evidence="8">
    <location>
        <begin position="255"/>
        <end position="649"/>
    </location>
</feature>
<dbReference type="InterPro" id="IPR000719">
    <property type="entry name" value="Prot_kinase_dom"/>
</dbReference>
<dbReference type="Proteomes" id="UP001377567">
    <property type="component" value="Unassembled WGS sequence"/>
</dbReference>
<dbReference type="InterPro" id="IPR011009">
    <property type="entry name" value="Kinase-like_dom_sf"/>
</dbReference>
<dbReference type="EMBL" id="BTGD01000025">
    <property type="protein sequence ID" value="GMM58425.1"/>
    <property type="molecule type" value="Genomic_DNA"/>
</dbReference>
<evidence type="ECO:0000256" key="4">
    <source>
        <dbReference type="ARBA" id="ARBA00022777"/>
    </source>
</evidence>
<reference evidence="9 10" key="1">
    <citation type="journal article" date="2023" name="Elife">
        <title>Identification of key yeast species and microbe-microbe interactions impacting larval growth of Drosophila in the wild.</title>
        <authorList>
            <person name="Mure A."/>
            <person name="Sugiura Y."/>
            <person name="Maeda R."/>
            <person name="Honda K."/>
            <person name="Sakurai N."/>
            <person name="Takahashi Y."/>
            <person name="Watada M."/>
            <person name="Katoh T."/>
            <person name="Gotoh A."/>
            <person name="Gotoh Y."/>
            <person name="Taniguchi I."/>
            <person name="Nakamura K."/>
            <person name="Hayashi T."/>
            <person name="Katayama T."/>
            <person name="Uemura T."/>
            <person name="Hattori Y."/>
        </authorList>
    </citation>
    <scope>NUCLEOTIDE SEQUENCE [LARGE SCALE GENOMIC DNA]</scope>
    <source>
        <strain evidence="9 10">KH-74</strain>
    </source>
</reference>
<dbReference type="PROSITE" id="PS00108">
    <property type="entry name" value="PROTEIN_KINASE_ST"/>
    <property type="match status" value="1"/>
</dbReference>
<dbReference type="SMART" id="SM00220">
    <property type="entry name" value="S_TKc"/>
    <property type="match status" value="1"/>
</dbReference>
<organism evidence="9 10">
    <name type="scientific">Maudiozyma humilis</name>
    <name type="common">Sour dough yeast</name>
    <name type="synonym">Kazachstania humilis</name>
    <dbReference type="NCBI Taxonomy" id="51915"/>
    <lineage>
        <taxon>Eukaryota</taxon>
        <taxon>Fungi</taxon>
        <taxon>Dikarya</taxon>
        <taxon>Ascomycota</taxon>
        <taxon>Saccharomycotina</taxon>
        <taxon>Saccharomycetes</taxon>
        <taxon>Saccharomycetales</taxon>
        <taxon>Saccharomycetaceae</taxon>
        <taxon>Maudiozyma</taxon>
    </lineage>
</organism>
<dbReference type="InterPro" id="IPR008271">
    <property type="entry name" value="Ser/Thr_kinase_AS"/>
</dbReference>
<evidence type="ECO:0000259" key="8">
    <source>
        <dbReference type="PROSITE" id="PS50011"/>
    </source>
</evidence>
<dbReference type="InterPro" id="IPR017441">
    <property type="entry name" value="Protein_kinase_ATP_BS"/>
</dbReference>
<evidence type="ECO:0000256" key="7">
    <source>
        <dbReference type="SAM" id="MobiDB-lite"/>
    </source>
</evidence>
<dbReference type="GO" id="GO:0005634">
    <property type="term" value="C:nucleus"/>
    <property type="evidence" value="ECO:0007669"/>
    <property type="project" value="TreeGrafter"/>
</dbReference>
<dbReference type="SUPFAM" id="SSF56112">
    <property type="entry name" value="Protein kinase-like (PK-like)"/>
    <property type="match status" value="1"/>
</dbReference>
<keyword evidence="1 9" id="KW-0723">Serine/threonine-protein kinase</keyword>
<dbReference type="Gene3D" id="1.10.510.10">
    <property type="entry name" value="Transferase(Phosphotransferase) domain 1"/>
    <property type="match status" value="2"/>
</dbReference>
<protein>
    <submittedName>
        <fullName evidence="9">Serine/threonine protein kinase</fullName>
    </submittedName>
</protein>
<proteinExistence type="predicted"/>
<dbReference type="PROSITE" id="PS50011">
    <property type="entry name" value="PROTEIN_KINASE_DOM"/>
    <property type="match status" value="1"/>
</dbReference>
<sequence length="662" mass="75188">MLLPHTNTRKRQRNPTLGDAQQPSDDVINQMLLKQTAYLNNNLTFSTPDDDAALDTTDVPATEDDDLIFVKEQPVQPVQTTQHQPQDYSASLNYTPAANPQQAAKKQRTVSLPQLPLSKLDIAAFTRAADGSLSAGGCAVQEFIPRTQNDDELLSLTGSSTRTLSANKQVSLRVLQPPQREQRSPRSPRLRLHHPSLFLGRRHSASSSSTSASPSSHNDDAHNDMAPLPTDPFKTDKDGHYVYQLRDTFGENDRFVANDLLGQGTFGKVLKCYDNAQQKFVAVKIIRAIDRYREAAKTELRVLSTIANTDTAGTYQCLMLQDCFDYKNHICLVTNLHGKSVYDFMCANAIGRFPGSHIQAIARQVIRSIAFLHDMDIIHTDIKPENILLCNDQEFAQYHLPQNIVATLSKRRKLASNNGVRKVLRNPEVKIIDFGSAVFFNEYHPPIISTRHYRAPEIVLGLSWSYPCDIWSIACVLVELATGESLYPIHNNFEHLEMMQRVNNLPIPEKLIDTMFYKYDNNIGNLPNDLSTTVLNHFDRGAKRLVWPEVDEFTGKIVTEPKVIKRIENVHSLDSLICKFIKQDLHEPNFQIDSRASVEQNWQVLRHTTNVSKEVLLFWHSFLDLLNRMFEYDPTKRITAREALDHEWFDHGILDEGISAFY</sequence>
<dbReference type="PROSITE" id="PS00107">
    <property type="entry name" value="PROTEIN_KINASE_ATP"/>
    <property type="match status" value="1"/>
</dbReference>
<evidence type="ECO:0000256" key="6">
    <source>
        <dbReference type="PROSITE-ProRule" id="PRU10141"/>
    </source>
</evidence>
<dbReference type="GO" id="GO:0005524">
    <property type="term" value="F:ATP binding"/>
    <property type="evidence" value="ECO:0007669"/>
    <property type="project" value="UniProtKB-UniRule"/>
</dbReference>
<keyword evidence="3 6" id="KW-0547">Nucleotide-binding</keyword>
<keyword evidence="2" id="KW-0808">Transferase</keyword>
<keyword evidence="10" id="KW-1185">Reference proteome</keyword>
<feature type="compositionally biased region" description="Low complexity" evidence="7">
    <location>
        <begin position="205"/>
        <end position="216"/>
    </location>
</feature>
<evidence type="ECO:0000256" key="3">
    <source>
        <dbReference type="ARBA" id="ARBA00022741"/>
    </source>
</evidence>
<name>A0AAV5S3Z0_MAUHU</name>
<evidence type="ECO:0000256" key="1">
    <source>
        <dbReference type="ARBA" id="ARBA00022527"/>
    </source>
</evidence>
<dbReference type="Gene3D" id="3.30.200.20">
    <property type="entry name" value="Phosphorylase Kinase, domain 1"/>
    <property type="match status" value="1"/>
</dbReference>
<gene>
    <name evidence="9" type="ORF">DAKH74_050420</name>
</gene>
<feature type="binding site" evidence="6">
    <location>
        <position position="284"/>
    </location>
    <ligand>
        <name>ATP</name>
        <dbReference type="ChEBI" id="CHEBI:30616"/>
    </ligand>
</feature>
<dbReference type="GO" id="GO:0004674">
    <property type="term" value="F:protein serine/threonine kinase activity"/>
    <property type="evidence" value="ECO:0007669"/>
    <property type="project" value="UniProtKB-KW"/>
</dbReference>
<evidence type="ECO:0000256" key="5">
    <source>
        <dbReference type="ARBA" id="ARBA00022840"/>
    </source>
</evidence>
<dbReference type="PANTHER" id="PTHR45646">
    <property type="entry name" value="SERINE/THREONINE-PROTEIN KINASE DOA-RELATED"/>
    <property type="match status" value="1"/>
</dbReference>
<dbReference type="Pfam" id="PF00069">
    <property type="entry name" value="Pkinase"/>
    <property type="match status" value="1"/>
</dbReference>
<evidence type="ECO:0000313" key="10">
    <source>
        <dbReference type="Proteomes" id="UP001377567"/>
    </source>
</evidence>
<feature type="region of interest" description="Disordered" evidence="7">
    <location>
        <begin position="165"/>
        <end position="235"/>
    </location>
</feature>
<evidence type="ECO:0000256" key="2">
    <source>
        <dbReference type="ARBA" id="ARBA00022679"/>
    </source>
</evidence>
<dbReference type="CDD" id="cd14134">
    <property type="entry name" value="PKc_CLK"/>
    <property type="match status" value="1"/>
</dbReference>
<evidence type="ECO:0000313" key="9">
    <source>
        <dbReference type="EMBL" id="GMM58425.1"/>
    </source>
</evidence>
<keyword evidence="5 6" id="KW-0067">ATP-binding</keyword>
<accession>A0AAV5S3Z0</accession>
<dbReference type="InterPro" id="IPR051175">
    <property type="entry name" value="CLK_kinases"/>
</dbReference>
<feature type="region of interest" description="Disordered" evidence="7">
    <location>
        <begin position="1"/>
        <end position="24"/>
    </location>
</feature>
<keyword evidence="4 9" id="KW-0418">Kinase</keyword>
<comment type="caution">
    <text evidence="9">The sequence shown here is derived from an EMBL/GenBank/DDBJ whole genome shotgun (WGS) entry which is preliminary data.</text>
</comment>
<dbReference type="PANTHER" id="PTHR45646:SF11">
    <property type="entry name" value="SERINE_THREONINE-PROTEIN KINASE DOA"/>
    <property type="match status" value="1"/>
</dbReference>